<dbReference type="AlphaFoldDB" id="A0A7R9A5I6"/>
<organism evidence="1">
    <name type="scientific">Darwinula stevensoni</name>
    <dbReference type="NCBI Taxonomy" id="69355"/>
    <lineage>
        <taxon>Eukaryota</taxon>
        <taxon>Metazoa</taxon>
        <taxon>Ecdysozoa</taxon>
        <taxon>Arthropoda</taxon>
        <taxon>Crustacea</taxon>
        <taxon>Oligostraca</taxon>
        <taxon>Ostracoda</taxon>
        <taxon>Podocopa</taxon>
        <taxon>Podocopida</taxon>
        <taxon>Darwinulocopina</taxon>
        <taxon>Darwinuloidea</taxon>
        <taxon>Darwinulidae</taxon>
        <taxon>Darwinula</taxon>
    </lineage>
</organism>
<evidence type="ECO:0000313" key="1">
    <source>
        <dbReference type="EMBL" id="CAD7248371.1"/>
    </source>
</evidence>
<accession>A0A7R9A5I6</accession>
<reference evidence="1" key="1">
    <citation type="submission" date="2020-11" db="EMBL/GenBank/DDBJ databases">
        <authorList>
            <person name="Tran Van P."/>
        </authorList>
    </citation>
    <scope>NUCLEOTIDE SEQUENCE</scope>
</reference>
<dbReference type="EMBL" id="LR901336">
    <property type="protein sequence ID" value="CAD7248371.1"/>
    <property type="molecule type" value="Genomic_DNA"/>
</dbReference>
<name>A0A7R9A5I6_9CRUS</name>
<protein>
    <submittedName>
        <fullName evidence="1">Uncharacterized protein</fullName>
    </submittedName>
</protein>
<proteinExistence type="predicted"/>
<dbReference type="Proteomes" id="UP000677054">
    <property type="component" value="Unassembled WGS sequence"/>
</dbReference>
<gene>
    <name evidence="1" type="ORF">DSTB1V02_LOCUS8188</name>
</gene>
<dbReference type="EMBL" id="CAJPEV010001819">
    <property type="protein sequence ID" value="CAG0894452.1"/>
    <property type="molecule type" value="Genomic_DNA"/>
</dbReference>
<sequence length="86" mass="9904">MKRVRIIVKERSWDVGFPDLLCHILSYEIPHDLRVKPGTLNTMPKPSSVVFGLVEPSKLCPKRLFVAIGPRGKWRLYISDDLLMTQ</sequence>
<evidence type="ECO:0000313" key="2">
    <source>
        <dbReference type="Proteomes" id="UP000677054"/>
    </source>
</evidence>
<keyword evidence="2" id="KW-1185">Reference proteome</keyword>